<reference evidence="7 8" key="1">
    <citation type="submission" date="2018-07" db="EMBL/GenBank/DDBJ databases">
        <title>Genome sequencing of Runella.</title>
        <authorList>
            <person name="Baek M.-G."/>
            <person name="Yi H."/>
        </authorList>
    </citation>
    <scope>NUCLEOTIDE SEQUENCE [LARGE SCALE GENOMIC DNA]</scope>
    <source>
        <strain evidence="7 8">HYN0085</strain>
    </source>
</reference>
<evidence type="ECO:0000256" key="3">
    <source>
        <dbReference type="ARBA" id="ARBA00022723"/>
    </source>
</evidence>
<dbReference type="GO" id="GO:0051536">
    <property type="term" value="F:iron-sulfur cluster binding"/>
    <property type="evidence" value="ECO:0007669"/>
    <property type="project" value="UniProtKB-KW"/>
</dbReference>
<dbReference type="Pfam" id="PF04055">
    <property type="entry name" value="Radical_SAM"/>
    <property type="match status" value="1"/>
</dbReference>
<keyword evidence="8" id="KW-1185">Reference proteome</keyword>
<dbReference type="GO" id="GO:0046872">
    <property type="term" value="F:metal ion binding"/>
    <property type="evidence" value="ECO:0007669"/>
    <property type="project" value="UniProtKB-KW"/>
</dbReference>
<dbReference type="PROSITE" id="PS51918">
    <property type="entry name" value="RADICAL_SAM"/>
    <property type="match status" value="1"/>
</dbReference>
<keyword evidence="3" id="KW-0479">Metal-binding</keyword>
<proteinExistence type="predicted"/>
<comment type="cofactor">
    <cofactor evidence="1">
        <name>[4Fe-4S] cluster</name>
        <dbReference type="ChEBI" id="CHEBI:49883"/>
    </cofactor>
</comment>
<protein>
    <submittedName>
        <fullName evidence="7">Radical SAM protein</fullName>
    </submittedName>
</protein>
<dbReference type="PANTHER" id="PTHR43409">
    <property type="entry name" value="ANAEROBIC MAGNESIUM-PROTOPORPHYRIN IX MONOMETHYL ESTER CYCLASE-RELATED"/>
    <property type="match status" value="1"/>
</dbReference>
<evidence type="ECO:0000256" key="2">
    <source>
        <dbReference type="ARBA" id="ARBA00022691"/>
    </source>
</evidence>
<dbReference type="RefSeq" id="WP_114068605.1">
    <property type="nucleotide sequence ID" value="NZ_CP030850.1"/>
</dbReference>
<dbReference type="GO" id="GO:0005829">
    <property type="term" value="C:cytosol"/>
    <property type="evidence" value="ECO:0007669"/>
    <property type="project" value="TreeGrafter"/>
</dbReference>
<dbReference type="EMBL" id="CP030850">
    <property type="protein sequence ID" value="AXE19837.1"/>
    <property type="molecule type" value="Genomic_DNA"/>
</dbReference>
<dbReference type="GO" id="GO:0003824">
    <property type="term" value="F:catalytic activity"/>
    <property type="evidence" value="ECO:0007669"/>
    <property type="project" value="InterPro"/>
</dbReference>
<dbReference type="InterPro" id="IPR058240">
    <property type="entry name" value="rSAM_sf"/>
</dbReference>
<evidence type="ECO:0000259" key="6">
    <source>
        <dbReference type="PROSITE" id="PS51918"/>
    </source>
</evidence>
<dbReference type="PANTHER" id="PTHR43409:SF7">
    <property type="entry name" value="BLL1977 PROTEIN"/>
    <property type="match status" value="1"/>
</dbReference>
<dbReference type="InterPro" id="IPR051198">
    <property type="entry name" value="BchE-like"/>
</dbReference>
<dbReference type="Proteomes" id="UP000251993">
    <property type="component" value="Chromosome"/>
</dbReference>
<sequence>MRMVSPNKLLLLTPPFTQLNTPYPATAYIKGFLNTLGVPSWQADLGIEVILALFSPDGLTQLFDALDRAEHDIELSDNAFRIYSLRDEYITTIEPVILFLQNKNPTLAHSICDRTYLPEASRFKEVEDLEWAFGTMGTQDKARHLATLYLEDLGDFIQESIDPHFGFSRYAERLGRTATHFDEMQASLQATDTLITTLLTDLLDQKIKMFEPTVVCLTVPFPGNLFGAFKCGQYLKKHYPDIKIVMGGGFCNTELRSLSDPRVFDYVDYVCLDDGEAPLRSLLEYLEQKRPLEKLKRIFSLVDNHVVFHNGASEKDVAQRETGTPDYTDLKLMEYLSVIEIVNPMHRLWSDGRWNKLTLAHGCYWGKCSFCDISLDYIKNYEPLTASLICDRIEEIIQKTKQNGFHFVDEAAPPALLRDVAIEIIRRKLTVVWWTNIRFEKNFTHDLSILLKASGCIAMSGGLEVASDRLLEKMKKGVTVGQVARVTDGFTQAGIMVHAYLMYGFPTQTTQETVDSLEMVRQLFQNGVLQSGFWHRFAMTSHSPVGLQPEAFDVQRIGPDFGGFADNDLYHNDPTGANHDLFGEGLRKSLFNYMHGVGFEIPLNKWFPFKVPSTTIPPNYIQKQITQYEDSIRKNAFVVWLGNLPSLAYFEVKQGKKTVQMAELHFYHKKHDLVLEVPAAMGDFWMEIFPKIAIANFDKPFLHQQLQSDFETKSFGSFDAFCKTTAWKQLRENGLLIL</sequence>
<dbReference type="SFLD" id="SFLDG01082">
    <property type="entry name" value="B12-binding_domain_containing"/>
    <property type="match status" value="1"/>
</dbReference>
<dbReference type="InterPro" id="IPR023404">
    <property type="entry name" value="rSAM_horseshoe"/>
</dbReference>
<dbReference type="Gene3D" id="3.40.50.280">
    <property type="entry name" value="Cobalamin-binding domain"/>
    <property type="match status" value="1"/>
</dbReference>
<organism evidence="7 8">
    <name type="scientific">Runella rosea</name>
    <dbReference type="NCBI Taxonomy" id="2259595"/>
    <lineage>
        <taxon>Bacteria</taxon>
        <taxon>Pseudomonadati</taxon>
        <taxon>Bacteroidota</taxon>
        <taxon>Cytophagia</taxon>
        <taxon>Cytophagales</taxon>
        <taxon>Spirosomataceae</taxon>
        <taxon>Runella</taxon>
    </lineage>
</organism>
<evidence type="ECO:0000256" key="1">
    <source>
        <dbReference type="ARBA" id="ARBA00001966"/>
    </source>
</evidence>
<accession>A0A344TMG6</accession>
<dbReference type="Gene3D" id="3.80.30.20">
    <property type="entry name" value="tm_1862 like domain"/>
    <property type="match status" value="1"/>
</dbReference>
<keyword evidence="2" id="KW-0949">S-adenosyl-L-methionine</keyword>
<dbReference type="AlphaFoldDB" id="A0A344TMG6"/>
<dbReference type="InterPro" id="IPR006638">
    <property type="entry name" value="Elp3/MiaA/NifB-like_rSAM"/>
</dbReference>
<evidence type="ECO:0000256" key="5">
    <source>
        <dbReference type="ARBA" id="ARBA00023014"/>
    </source>
</evidence>
<evidence type="ECO:0000313" key="7">
    <source>
        <dbReference type="EMBL" id="AXE19837.1"/>
    </source>
</evidence>
<evidence type="ECO:0000256" key="4">
    <source>
        <dbReference type="ARBA" id="ARBA00023004"/>
    </source>
</evidence>
<evidence type="ECO:0000313" key="8">
    <source>
        <dbReference type="Proteomes" id="UP000251993"/>
    </source>
</evidence>
<name>A0A344TMG6_9BACT</name>
<feature type="domain" description="Radical SAM core" evidence="6">
    <location>
        <begin position="349"/>
        <end position="574"/>
    </location>
</feature>
<keyword evidence="5" id="KW-0411">Iron-sulfur</keyword>
<dbReference type="SUPFAM" id="SSF102114">
    <property type="entry name" value="Radical SAM enzymes"/>
    <property type="match status" value="1"/>
</dbReference>
<dbReference type="InterPro" id="IPR007197">
    <property type="entry name" value="rSAM"/>
</dbReference>
<dbReference type="SFLD" id="SFLDS00029">
    <property type="entry name" value="Radical_SAM"/>
    <property type="match status" value="1"/>
</dbReference>
<keyword evidence="4" id="KW-0408">Iron</keyword>
<dbReference type="KEGG" id="run:DR864_19860"/>
<gene>
    <name evidence="7" type="ORF">DR864_19860</name>
</gene>
<dbReference type="SMART" id="SM00729">
    <property type="entry name" value="Elp3"/>
    <property type="match status" value="1"/>
</dbReference>
<dbReference type="OrthoDB" id="9801424at2"/>